<organism evidence="1">
    <name type="scientific">marine sediment metagenome</name>
    <dbReference type="NCBI Taxonomy" id="412755"/>
    <lineage>
        <taxon>unclassified sequences</taxon>
        <taxon>metagenomes</taxon>
        <taxon>ecological metagenomes</taxon>
    </lineage>
</organism>
<name>X1GBF5_9ZZZZ</name>
<feature type="non-terminal residue" evidence="1">
    <location>
        <position position="87"/>
    </location>
</feature>
<reference evidence="1" key="1">
    <citation type="journal article" date="2014" name="Front. Microbiol.">
        <title>High frequency of phylogenetically diverse reductive dehalogenase-homologous genes in deep subseafloor sedimentary metagenomes.</title>
        <authorList>
            <person name="Kawai M."/>
            <person name="Futagami T."/>
            <person name="Toyoda A."/>
            <person name="Takaki Y."/>
            <person name="Nishi S."/>
            <person name="Hori S."/>
            <person name="Arai W."/>
            <person name="Tsubouchi T."/>
            <person name="Morono Y."/>
            <person name="Uchiyama I."/>
            <person name="Ito T."/>
            <person name="Fujiyama A."/>
            <person name="Inagaki F."/>
            <person name="Takami H."/>
        </authorList>
    </citation>
    <scope>NUCLEOTIDE SEQUENCE</scope>
    <source>
        <strain evidence="1">Expedition CK06-06</strain>
    </source>
</reference>
<comment type="caution">
    <text evidence="1">The sequence shown here is derived from an EMBL/GenBank/DDBJ whole genome shotgun (WGS) entry which is preliminary data.</text>
</comment>
<protein>
    <submittedName>
        <fullName evidence="1">Uncharacterized protein</fullName>
    </submittedName>
</protein>
<evidence type="ECO:0000313" key="1">
    <source>
        <dbReference type="EMBL" id="GAH55241.1"/>
    </source>
</evidence>
<dbReference type="AlphaFoldDB" id="X1GBF5"/>
<sequence>MDISEARELLEQREEQLVRVTIDPRDTRVQVGMDEGSIMLHTGDDELFLGNFGLSEMARFFSVSLTTFRRFPVDLRQTTINRMMQEW</sequence>
<gene>
    <name evidence="1" type="ORF">S03H2_34378</name>
</gene>
<accession>X1GBF5</accession>
<dbReference type="EMBL" id="BARU01020972">
    <property type="protein sequence ID" value="GAH55241.1"/>
    <property type="molecule type" value="Genomic_DNA"/>
</dbReference>
<proteinExistence type="predicted"/>